<evidence type="ECO:0000313" key="2">
    <source>
        <dbReference type="EMBL" id="AFK75457.1"/>
    </source>
</evidence>
<accession>M4H1E0</accession>
<dbReference type="EMBL" id="JQ700357">
    <property type="protein sequence ID" value="AFK75457.1"/>
    <property type="molecule type" value="mRNA"/>
</dbReference>
<proteinExistence type="evidence at transcript level"/>
<evidence type="ECO:0000256" key="1">
    <source>
        <dbReference type="SAM" id="SignalP"/>
    </source>
</evidence>
<dbReference type="AlphaFoldDB" id="M4H1E0"/>
<name>M4H1E0_PLEBA</name>
<protein>
    <submittedName>
        <fullName evidence="2">Putative secretory peptide-47</fullName>
    </submittedName>
</protein>
<sequence length="168" mass="18817">MIRLLLFTAVFCGTVVLTADWTAVERDVYIPWDLEATPLQIETDSTLGSNEKTWVWLYNKDSGYIGTVAVTFSSPIQYYISYCTAKATDLPVQPPVEVDKIWTITKSETALIITCNDVEVLNYLFTDSSDKNCVPKYDGKNDVQQIKFSSDDTASDFFRPSGTISLVP</sequence>
<keyword evidence="1" id="KW-0732">Signal</keyword>
<organism evidence="2">
    <name type="scientific">Pleurobrachia bachei</name>
    <name type="common">Sea gooseberry</name>
    <dbReference type="NCBI Taxonomy" id="34499"/>
    <lineage>
        <taxon>Eukaryota</taxon>
        <taxon>Metazoa</taxon>
        <taxon>Ctenophora</taxon>
        <taxon>Tentaculata</taxon>
        <taxon>Cydippida</taxon>
        <taxon>Pleurobrachiidae</taxon>
        <taxon>Pleurobrachia</taxon>
    </lineage>
</organism>
<feature type="chain" id="PRO_5004053474" evidence="1">
    <location>
        <begin position="19"/>
        <end position="168"/>
    </location>
</feature>
<feature type="signal peptide" evidence="1">
    <location>
        <begin position="1"/>
        <end position="18"/>
    </location>
</feature>
<reference evidence="2" key="1">
    <citation type="submission" date="2012-02" db="EMBL/GenBank/DDBJ databases">
        <title>The genome of the ctenophore, Pleurobrachia bachei.</title>
        <authorList>
            <person name="Kohn A.B."/>
            <person name="Citarella M."/>
            <person name="Moroz L.L."/>
        </authorList>
    </citation>
    <scope>NUCLEOTIDE SEQUENCE</scope>
</reference>